<dbReference type="EMBL" id="VUNM01000032">
    <property type="protein sequence ID" value="MST90013.1"/>
    <property type="molecule type" value="Genomic_DNA"/>
</dbReference>
<name>A0A844FWL0_9FIRM</name>
<keyword evidence="1" id="KW-0472">Membrane</keyword>
<protein>
    <submittedName>
        <fullName evidence="2">Uncharacterized protein</fullName>
    </submittedName>
</protein>
<feature type="transmembrane region" description="Helical" evidence="1">
    <location>
        <begin position="7"/>
        <end position="28"/>
    </location>
</feature>
<gene>
    <name evidence="2" type="ORF">FYJ79_10630</name>
</gene>
<proteinExistence type="predicted"/>
<feature type="transmembrane region" description="Helical" evidence="1">
    <location>
        <begin position="105"/>
        <end position="124"/>
    </location>
</feature>
<sequence length="356" mass="42504">MHKMIYQLRYFVVLIIIAGFMKLCQTWVDNDWLEALFFTMKYLCFCIFLFMWIQSLKVRLLPTRVRHYMIVSALLMLLLLTLRIFKYRFVGENVILMRYLGYGYLIPEILITGLFFMISLRTIWGDERYPYFEWFIHLMKLLLMILVMTNDFHHLVYKPDISLSRWVLTSGTYHYGVGMYMIIGWMFVCGITGFVLLSIKTGQKSMKWVFLLTMTIVSWLFWVLFTVNVIDIYHILNMYNVPELHVIHMAFILEICIQARLIPYNANIVDYFEQLQLKVMITDRSFRPCYMTSKTFTATQQQLQQACLKPYNLSQDLKLSGQEIQAGYVFWCEDESQLHSLKKKLEEANEVLSERK</sequence>
<feature type="transmembrane region" description="Helical" evidence="1">
    <location>
        <begin position="131"/>
        <end position="153"/>
    </location>
</feature>
<feature type="transmembrane region" description="Helical" evidence="1">
    <location>
        <begin position="65"/>
        <end position="85"/>
    </location>
</feature>
<keyword evidence="1" id="KW-0812">Transmembrane</keyword>
<keyword evidence="3" id="KW-1185">Reference proteome</keyword>
<feature type="transmembrane region" description="Helical" evidence="1">
    <location>
        <begin position="173"/>
        <end position="197"/>
    </location>
</feature>
<dbReference type="Proteomes" id="UP000442619">
    <property type="component" value="Unassembled WGS sequence"/>
</dbReference>
<keyword evidence="1" id="KW-1133">Transmembrane helix</keyword>
<feature type="transmembrane region" description="Helical" evidence="1">
    <location>
        <begin position="34"/>
        <end position="53"/>
    </location>
</feature>
<evidence type="ECO:0000313" key="2">
    <source>
        <dbReference type="EMBL" id="MST90013.1"/>
    </source>
</evidence>
<dbReference type="RefSeq" id="WP_154518099.1">
    <property type="nucleotide sequence ID" value="NZ_VUNM01000032.1"/>
</dbReference>
<dbReference type="AlphaFoldDB" id="A0A844FWL0"/>
<comment type="caution">
    <text evidence="2">The sequence shown here is derived from an EMBL/GenBank/DDBJ whole genome shotgun (WGS) entry which is preliminary data.</text>
</comment>
<evidence type="ECO:0000256" key="1">
    <source>
        <dbReference type="SAM" id="Phobius"/>
    </source>
</evidence>
<reference evidence="2 3" key="1">
    <citation type="submission" date="2019-08" db="EMBL/GenBank/DDBJ databases">
        <title>In-depth cultivation of the pig gut microbiome towards novel bacterial diversity and tailored functional studies.</title>
        <authorList>
            <person name="Wylensek D."/>
            <person name="Hitch T.C.A."/>
            <person name="Clavel T."/>
        </authorList>
    </citation>
    <scope>NUCLEOTIDE SEQUENCE [LARGE SCALE GENOMIC DNA]</scope>
    <source>
        <strain evidence="2 3">CA-Schmier-601-WT-3</strain>
    </source>
</reference>
<evidence type="ECO:0000313" key="3">
    <source>
        <dbReference type="Proteomes" id="UP000442619"/>
    </source>
</evidence>
<organism evidence="2 3">
    <name type="scientific">Sharpea porci</name>
    <dbReference type="NCBI Taxonomy" id="2652286"/>
    <lineage>
        <taxon>Bacteria</taxon>
        <taxon>Bacillati</taxon>
        <taxon>Bacillota</taxon>
        <taxon>Erysipelotrichia</taxon>
        <taxon>Erysipelotrichales</taxon>
        <taxon>Coprobacillaceae</taxon>
        <taxon>Sharpea</taxon>
    </lineage>
</organism>
<accession>A0A844FWL0</accession>
<feature type="transmembrane region" description="Helical" evidence="1">
    <location>
        <begin position="209"/>
        <end position="230"/>
    </location>
</feature>